<evidence type="ECO:0000313" key="14">
    <source>
        <dbReference type="Proteomes" id="UP000799776"/>
    </source>
</evidence>
<dbReference type="GO" id="GO:0008270">
    <property type="term" value="F:zinc ion binding"/>
    <property type="evidence" value="ECO:0007669"/>
    <property type="project" value="UniProtKB-KW"/>
</dbReference>
<dbReference type="Pfam" id="PF11789">
    <property type="entry name" value="zf-Nse"/>
    <property type="match status" value="1"/>
</dbReference>
<keyword evidence="6 10" id="KW-0863">Zinc-finger</keyword>
<dbReference type="OrthoDB" id="756301at2759"/>
<evidence type="ECO:0000256" key="7">
    <source>
        <dbReference type="ARBA" id="ARBA00022786"/>
    </source>
</evidence>
<keyword evidence="5" id="KW-0479">Metal-binding</keyword>
<proteinExistence type="inferred from homology"/>
<dbReference type="Proteomes" id="UP000799776">
    <property type="component" value="Unassembled WGS sequence"/>
</dbReference>
<dbReference type="SUPFAM" id="SSF57850">
    <property type="entry name" value="RING/U-box"/>
    <property type="match status" value="1"/>
</dbReference>
<keyword evidence="4" id="KW-0808">Transferase</keyword>
<evidence type="ECO:0000256" key="1">
    <source>
        <dbReference type="ARBA" id="ARBA00004123"/>
    </source>
</evidence>
<feature type="region of interest" description="Disordered" evidence="11">
    <location>
        <begin position="1"/>
        <end position="39"/>
    </location>
</feature>
<dbReference type="GO" id="GO:0005634">
    <property type="term" value="C:nucleus"/>
    <property type="evidence" value="ECO:0007669"/>
    <property type="project" value="UniProtKB-SubCell"/>
</dbReference>
<dbReference type="InterPro" id="IPR004181">
    <property type="entry name" value="Znf_MIZ"/>
</dbReference>
<keyword evidence="8" id="KW-0862">Zinc</keyword>
<protein>
    <recommendedName>
        <fullName evidence="12">SP-RING-type domain-containing protein</fullName>
    </recommendedName>
</protein>
<feature type="compositionally biased region" description="Low complexity" evidence="11">
    <location>
        <begin position="8"/>
        <end position="17"/>
    </location>
</feature>
<evidence type="ECO:0000256" key="8">
    <source>
        <dbReference type="ARBA" id="ARBA00022833"/>
    </source>
</evidence>
<feature type="domain" description="SP-RING-type" evidence="12">
    <location>
        <begin position="271"/>
        <end position="354"/>
    </location>
</feature>
<keyword evidence="9" id="KW-0539">Nucleus</keyword>
<evidence type="ECO:0000256" key="10">
    <source>
        <dbReference type="PROSITE-ProRule" id="PRU00452"/>
    </source>
</evidence>
<feature type="compositionally biased region" description="Acidic residues" evidence="11">
    <location>
        <begin position="374"/>
        <end position="386"/>
    </location>
</feature>
<feature type="region of interest" description="Disordered" evidence="11">
    <location>
        <begin position="355"/>
        <end position="426"/>
    </location>
</feature>
<dbReference type="PANTHER" id="PTHR21330">
    <property type="entry name" value="E3 SUMO-PROTEIN LIGASE NSE2"/>
    <property type="match status" value="1"/>
</dbReference>
<keyword evidence="7" id="KW-0833">Ubl conjugation pathway</keyword>
<dbReference type="GO" id="GO:0061665">
    <property type="term" value="F:SUMO ligase activity"/>
    <property type="evidence" value="ECO:0007669"/>
    <property type="project" value="TreeGrafter"/>
</dbReference>
<organism evidence="13 14">
    <name type="scientific">Saccharata proteae CBS 121410</name>
    <dbReference type="NCBI Taxonomy" id="1314787"/>
    <lineage>
        <taxon>Eukaryota</taxon>
        <taxon>Fungi</taxon>
        <taxon>Dikarya</taxon>
        <taxon>Ascomycota</taxon>
        <taxon>Pezizomycotina</taxon>
        <taxon>Dothideomycetes</taxon>
        <taxon>Dothideomycetes incertae sedis</taxon>
        <taxon>Botryosphaeriales</taxon>
        <taxon>Saccharataceae</taxon>
        <taxon>Saccharata</taxon>
    </lineage>
</organism>
<reference evidence="13" key="1">
    <citation type="journal article" date="2020" name="Stud. Mycol.">
        <title>101 Dothideomycetes genomes: a test case for predicting lifestyles and emergence of pathogens.</title>
        <authorList>
            <person name="Haridas S."/>
            <person name="Albert R."/>
            <person name="Binder M."/>
            <person name="Bloem J."/>
            <person name="Labutti K."/>
            <person name="Salamov A."/>
            <person name="Andreopoulos B."/>
            <person name="Baker S."/>
            <person name="Barry K."/>
            <person name="Bills G."/>
            <person name="Bluhm B."/>
            <person name="Cannon C."/>
            <person name="Castanera R."/>
            <person name="Culley D."/>
            <person name="Daum C."/>
            <person name="Ezra D."/>
            <person name="Gonzalez J."/>
            <person name="Henrissat B."/>
            <person name="Kuo A."/>
            <person name="Liang C."/>
            <person name="Lipzen A."/>
            <person name="Lutzoni F."/>
            <person name="Magnuson J."/>
            <person name="Mondo S."/>
            <person name="Nolan M."/>
            <person name="Ohm R."/>
            <person name="Pangilinan J."/>
            <person name="Park H.-J."/>
            <person name="Ramirez L."/>
            <person name="Alfaro M."/>
            <person name="Sun H."/>
            <person name="Tritt A."/>
            <person name="Yoshinaga Y."/>
            <person name="Zwiers L.-H."/>
            <person name="Turgeon B."/>
            <person name="Goodwin S."/>
            <person name="Spatafora J."/>
            <person name="Crous P."/>
            <person name="Grigoriev I."/>
        </authorList>
    </citation>
    <scope>NUCLEOTIDE SEQUENCE</scope>
    <source>
        <strain evidence="13">CBS 121410</strain>
    </source>
</reference>
<evidence type="ECO:0000256" key="9">
    <source>
        <dbReference type="ARBA" id="ARBA00023242"/>
    </source>
</evidence>
<dbReference type="PROSITE" id="PS51044">
    <property type="entry name" value="ZF_SP_RING"/>
    <property type="match status" value="1"/>
</dbReference>
<evidence type="ECO:0000256" key="4">
    <source>
        <dbReference type="ARBA" id="ARBA00022679"/>
    </source>
</evidence>
<keyword evidence="14" id="KW-1185">Reference proteome</keyword>
<evidence type="ECO:0000256" key="11">
    <source>
        <dbReference type="SAM" id="MobiDB-lite"/>
    </source>
</evidence>
<accession>A0A9P4I3V2</accession>
<dbReference type="EMBL" id="ML978711">
    <property type="protein sequence ID" value="KAF2091351.1"/>
    <property type="molecule type" value="Genomic_DNA"/>
</dbReference>
<name>A0A9P4I3V2_9PEZI</name>
<dbReference type="GO" id="GO:0030915">
    <property type="term" value="C:Smc5-Smc6 complex"/>
    <property type="evidence" value="ECO:0007669"/>
    <property type="project" value="InterPro"/>
</dbReference>
<dbReference type="GO" id="GO:0016925">
    <property type="term" value="P:protein sumoylation"/>
    <property type="evidence" value="ECO:0007669"/>
    <property type="project" value="TreeGrafter"/>
</dbReference>
<evidence type="ECO:0000256" key="6">
    <source>
        <dbReference type="ARBA" id="ARBA00022771"/>
    </source>
</evidence>
<feature type="region of interest" description="Disordered" evidence="11">
    <location>
        <begin position="152"/>
        <end position="193"/>
    </location>
</feature>
<evidence type="ECO:0000256" key="3">
    <source>
        <dbReference type="ARBA" id="ARBA00008212"/>
    </source>
</evidence>
<comment type="subcellular location">
    <subcellularLocation>
        <location evidence="1">Nucleus</location>
    </subcellularLocation>
</comment>
<evidence type="ECO:0000256" key="2">
    <source>
        <dbReference type="ARBA" id="ARBA00004718"/>
    </source>
</evidence>
<dbReference type="PANTHER" id="PTHR21330:SF1">
    <property type="entry name" value="E3 SUMO-PROTEIN LIGASE NSE2"/>
    <property type="match status" value="1"/>
</dbReference>
<comment type="pathway">
    <text evidence="2">Protein modification; protein sumoylation.</text>
</comment>
<feature type="compositionally biased region" description="Low complexity" evidence="11">
    <location>
        <begin position="152"/>
        <end position="165"/>
    </location>
</feature>
<dbReference type="Gene3D" id="3.30.40.10">
    <property type="entry name" value="Zinc/RING finger domain, C3HC4 (zinc finger)"/>
    <property type="match status" value="1"/>
</dbReference>
<dbReference type="CDD" id="cd16651">
    <property type="entry name" value="SPL-RING_NSE2"/>
    <property type="match status" value="1"/>
</dbReference>
<evidence type="ECO:0000313" key="13">
    <source>
        <dbReference type="EMBL" id="KAF2091351.1"/>
    </source>
</evidence>
<dbReference type="InterPro" id="IPR026846">
    <property type="entry name" value="Nse2(Mms21)"/>
</dbReference>
<feature type="region of interest" description="Disordered" evidence="11">
    <location>
        <begin position="74"/>
        <end position="110"/>
    </location>
</feature>
<sequence>MSSRARYSTAGPSTARTPAPPSSSVNPAYQPLAHPLNETGLRDLRNLRNQNHLRKLQEHVRQAVDSLTDAAALMNERSSTANDNYQKRKKKLERDGKEPTEDDEKSGEHVKKLKQDVETMTGGIEAAVRQTIDAEQTVKFMEDSLETANSRVSVNAAAAQSQTQRSQRRQRGMDDGEDMPDFDPTLPGTAPATQVVVPSNLFRQRIESDRNRYQALSHYTRYGQNNHYIGFKKAVHESSHPTDSIAPPLPNAKTWFSEAGPPPPGVTNDDSDDDIAIASEKISTKCPLTLQELKEPVKSRLCPHSYEKKAMIDLIRQGGVHTVQCPVTGCAKMLTEHDLVHDASLTRKIKRIQQARNDVMSDDEEDSRMPESVDSGDDIDDVDDATDVQRPRKKSVAPKMEQTLRPRRNAGGGGSIPIYEYDETYA</sequence>
<gene>
    <name evidence="13" type="ORF">K490DRAFT_52577</name>
</gene>
<evidence type="ECO:0000256" key="5">
    <source>
        <dbReference type="ARBA" id="ARBA00022723"/>
    </source>
</evidence>
<dbReference type="AlphaFoldDB" id="A0A9P4I3V2"/>
<comment type="caution">
    <text evidence="13">The sequence shown here is derived from an EMBL/GenBank/DDBJ whole genome shotgun (WGS) entry which is preliminary data.</text>
</comment>
<dbReference type="GO" id="GO:0000724">
    <property type="term" value="P:double-strand break repair via homologous recombination"/>
    <property type="evidence" value="ECO:0007669"/>
    <property type="project" value="InterPro"/>
</dbReference>
<comment type="similarity">
    <text evidence="3">Belongs to the NSE2 family.</text>
</comment>
<dbReference type="InterPro" id="IPR013083">
    <property type="entry name" value="Znf_RING/FYVE/PHD"/>
</dbReference>
<evidence type="ECO:0000259" key="12">
    <source>
        <dbReference type="PROSITE" id="PS51044"/>
    </source>
</evidence>